<reference evidence="3" key="1">
    <citation type="submission" date="2021-01" db="EMBL/GenBank/DDBJ databases">
        <authorList>
            <person name="Corre E."/>
            <person name="Pelletier E."/>
            <person name="Niang G."/>
            <person name="Scheremetjew M."/>
            <person name="Finn R."/>
            <person name="Kale V."/>
            <person name="Holt S."/>
            <person name="Cochrane G."/>
            <person name="Meng A."/>
            <person name="Brown T."/>
            <person name="Cohen L."/>
        </authorList>
    </citation>
    <scope>NUCLEOTIDE SEQUENCE</scope>
    <source>
        <strain evidence="3">FSP1.4</strain>
    </source>
</reference>
<dbReference type="AlphaFoldDB" id="A0A7S3NC99"/>
<evidence type="ECO:0000313" key="3">
    <source>
        <dbReference type="EMBL" id="CAE0350547.1"/>
    </source>
</evidence>
<keyword evidence="1" id="KW-0175">Coiled coil</keyword>
<feature type="compositionally biased region" description="Low complexity" evidence="2">
    <location>
        <begin position="125"/>
        <end position="139"/>
    </location>
</feature>
<feature type="coiled-coil region" evidence="1">
    <location>
        <begin position="303"/>
        <end position="330"/>
    </location>
</feature>
<name>A0A7S3NC99_9SPIT</name>
<feature type="compositionally biased region" description="Basic residues" evidence="2">
    <location>
        <begin position="52"/>
        <end position="61"/>
    </location>
</feature>
<accession>A0A7S3NC99</accession>
<proteinExistence type="predicted"/>
<feature type="compositionally biased region" description="Basic and acidic residues" evidence="2">
    <location>
        <begin position="8"/>
        <end position="33"/>
    </location>
</feature>
<evidence type="ECO:0000256" key="2">
    <source>
        <dbReference type="SAM" id="MobiDB-lite"/>
    </source>
</evidence>
<feature type="region of interest" description="Disordered" evidence="2">
    <location>
        <begin position="1"/>
        <end position="99"/>
    </location>
</feature>
<organism evidence="3">
    <name type="scientific">Euplotes harpa</name>
    <dbReference type="NCBI Taxonomy" id="151035"/>
    <lineage>
        <taxon>Eukaryota</taxon>
        <taxon>Sar</taxon>
        <taxon>Alveolata</taxon>
        <taxon>Ciliophora</taxon>
        <taxon>Intramacronucleata</taxon>
        <taxon>Spirotrichea</taxon>
        <taxon>Hypotrichia</taxon>
        <taxon>Euplotida</taxon>
        <taxon>Euplotidae</taxon>
        <taxon>Euplotes</taxon>
    </lineage>
</organism>
<dbReference type="EMBL" id="HBII01022773">
    <property type="protein sequence ID" value="CAE0350547.1"/>
    <property type="molecule type" value="Transcribed_RNA"/>
</dbReference>
<feature type="region of interest" description="Disordered" evidence="2">
    <location>
        <begin position="125"/>
        <end position="151"/>
    </location>
</feature>
<feature type="compositionally biased region" description="Basic and acidic residues" evidence="2">
    <location>
        <begin position="74"/>
        <end position="83"/>
    </location>
</feature>
<protein>
    <submittedName>
        <fullName evidence="3">Uncharacterized protein</fullName>
    </submittedName>
</protein>
<sequence>MELSSLLKEAEKPQILRLNLSDEEKEGGSEHAFEGGSSSDEDQQNDSQPARPKVRGKKNSKPKAIDESSADIDSGDKMSDYNLKKFKNQHANPGKPFKLDSDKGIELQLNDVEKSLIEDIPLSAFESSRSSDSSDSFESIYEEERQQNGENIRPIKVENLTDSEKSVNAGEDAMISLNDINIEPDQGLNQNRLSSSTNKSFNGQDLRYIRTKEKEVKLFTDNGSNEYDEESSLLKSRKFNSKRGIESLNSMNEQKIAAFRAETYLESHMRLLEGKLINAETGKYDVEKLRPFMRDYITNENRVQEAKMILDELLKTAEDFKRKLKEDILKEHNKQEQHDKKEKALMETVKTNIHKGKVMNKILKSRRKTGATQNMNMVHPGHENFNLVFNIMLGIKKAIDAVVDFPFIEEVQK</sequence>
<evidence type="ECO:0000256" key="1">
    <source>
        <dbReference type="SAM" id="Coils"/>
    </source>
</evidence>
<gene>
    <name evidence="3" type="ORF">EHAR0213_LOCUS9461</name>
</gene>